<feature type="region of interest" description="Disordered" evidence="1">
    <location>
        <begin position="825"/>
        <end position="1053"/>
    </location>
</feature>
<name>A0A4D9CUU6_9STRA</name>
<dbReference type="EMBL" id="SDOX01000096">
    <property type="protein sequence ID" value="TFJ82696.1"/>
    <property type="molecule type" value="Genomic_DNA"/>
</dbReference>
<feature type="region of interest" description="Disordered" evidence="1">
    <location>
        <begin position="547"/>
        <end position="585"/>
    </location>
</feature>
<dbReference type="Proteomes" id="UP000355283">
    <property type="component" value="Unassembled WGS sequence"/>
</dbReference>
<sequence length="1529" mass="166113">MAQEEEEGRDIPLAVVMNSGKIESPQQHLLPPGALSPRRGSKLGDGDEETSGEQDAMFKTAQLIIEEREVGNEEEGVAGHPRQDVDDRPSQHIITKESGSEEKHEIAAEERADLLRTCLATEDFEDTNEGRQQEQSAPGMENISTANDTQGPSGNGMESSDLFVTASLILENDQSNHAWQEEGNMSKSCRIEGGVLSIGERGQGQPVGMDSARDVTSGATDIPLDYSNKGDVLAFVTAYAESMPAGGMTKPGEHAAGAGISIPVRMVHSAHHGDSLAGVESTDVVVEDKGTAAARDVGEMQGWAEGRGGAREGSKDGLGLPDLSYGPLTVPARYQQVEKTWTDSSVPDPSAVPVEIPQRNAEAQQLRPPCPLPSSAVDDVRHLTRVSSSHSYHAVQPEDLQRGLPQPLPPYFPSHQALVPPMPLTRPACAGGRLLSEGDQSHEQELPDRPPHSARVPCAPHPGPALVLSGAHGQAGSAGWQTLSLGEGGAGHVGRPVEAELPGDSQYLDSDLPPSLLFQEPPVPVSTGDSRWRRRPAEALDLGSLHLCEGGRERGRERGPGEGKARGERTGDGDGGRRVGKTISPERYYTVYQGPEKSQSVHVNPELWTDGGPGGYGVAASRTFPPHLSPPAGLGFPPAGSGPGLRPFPAQDLPFQGGVGPEGGMGFGEELGHGGRDTFGSSGVPTVSGPAFALGGEVTRAHRAGSQYVQPHLQSRGLPASLPLYRPPPSSHEPEDRGTRRLGAFHSTHRVSDVPESQGPSQARDEDGPDGGWPQWDELRRDQERRQARQRQALLQGRLHALEETHLAQAEENRRLRRDREELMGRLHKAQASSQLALAEAAWQREQEQQRWEAERESQDRQQQQREEWLRRQEEELEQQRWDLLQGQKEERRRQPPPLPRSQQPGSRRGPDGIEYANAFPPSLDPPIRADTHVPAELEELDFRTCQPRAGEEMSFQHAPGASLPPFPPSPARHRRHQSSHELGPSPYPPRQATADAEGGDDVQGRVGGWAATPAFPQTSLSAPSSPAHRITPHPARTENALRSPLGSPTLPSAVKTTWMAYNSDNVKKSLHLDTSPEPTDLFPSSSPRGARRRRRHQGKEAMQCPLPPALHPPPPPSLSIPWPSPSPQNRSLSPSRLGPTSVHAPDLPVRGQGGEESRVSSLRPVRGRRPSLDDAFYPQHPHHLPPYPDPPHSAFEERRDGRGGGEEGRDIHDPSWRPHSGQGDARRPPSPPLQPAWAKRVGFWEPGEGEPGKVEAAIQDGFSSPPGGASGRETSSSHVLSENGKRRERRRQQLLHQQAWRHQQGFPAPDAGWGYPEELSLHPVEPTRQAMGSEGVWPPSSHILEGQGSSHHSMLSTGDHGEGRREGGREGGWGGEGLSSLPSSALRRTEAPDHLSDARQREGEDRLGLPLPPPATQPLAPGGSLPSDVRVAFPGQESQAGNPPSLHSLPPFATEYSAFLERDYRPMEDALLQLNMERTQLKDELDRLGLRRLRKRKDLDRLAWVEGRLKDIGREASRLKILLKDKPS</sequence>
<gene>
    <name evidence="2" type="ORF">NSK_006120</name>
</gene>
<feature type="compositionally biased region" description="Low complexity" evidence="1">
    <location>
        <begin position="1295"/>
        <end position="1305"/>
    </location>
</feature>
<feature type="region of interest" description="Disordered" evidence="1">
    <location>
        <begin position="428"/>
        <end position="455"/>
    </location>
</feature>
<feature type="compositionally biased region" description="Basic and acidic residues" evidence="1">
    <location>
        <begin position="1195"/>
        <end position="1217"/>
    </location>
</feature>
<feature type="compositionally biased region" description="Basic and acidic residues" evidence="1">
    <location>
        <begin position="549"/>
        <end position="577"/>
    </location>
</feature>
<feature type="region of interest" description="Disordered" evidence="1">
    <location>
        <begin position="1070"/>
        <end position="1449"/>
    </location>
</feature>
<reference evidence="2 3" key="1">
    <citation type="submission" date="2019-01" db="EMBL/GenBank/DDBJ databases">
        <title>Nuclear Genome Assembly of the Microalgal Biofuel strain Nannochloropsis salina CCMP1776.</title>
        <authorList>
            <person name="Hovde B."/>
        </authorList>
    </citation>
    <scope>NUCLEOTIDE SEQUENCE [LARGE SCALE GENOMIC DNA]</scope>
    <source>
        <strain evidence="2 3">CCMP1776</strain>
    </source>
</reference>
<feature type="compositionally biased region" description="Basic and acidic residues" evidence="1">
    <location>
        <begin position="81"/>
        <end position="105"/>
    </location>
</feature>
<feature type="compositionally biased region" description="Polar residues" evidence="1">
    <location>
        <begin position="1348"/>
        <end position="1357"/>
    </location>
</feature>
<feature type="compositionally biased region" description="Pro residues" evidence="1">
    <location>
        <begin position="1106"/>
        <end position="1127"/>
    </location>
</feature>
<feature type="compositionally biased region" description="Polar residues" evidence="1">
    <location>
        <begin position="1016"/>
        <end position="1025"/>
    </location>
</feature>
<feature type="region of interest" description="Disordered" evidence="1">
    <location>
        <begin position="121"/>
        <end position="159"/>
    </location>
</feature>
<feature type="compositionally biased region" description="Basic and acidic residues" evidence="1">
    <location>
        <begin position="777"/>
        <end position="787"/>
    </location>
</feature>
<evidence type="ECO:0000256" key="1">
    <source>
        <dbReference type="SAM" id="MobiDB-lite"/>
    </source>
</evidence>
<feature type="region of interest" description="Disordered" evidence="1">
    <location>
        <begin position="1"/>
        <end position="105"/>
    </location>
</feature>
<feature type="compositionally biased region" description="Low complexity" evidence="1">
    <location>
        <begin position="830"/>
        <end position="842"/>
    </location>
</feature>
<protein>
    <submittedName>
        <fullName evidence="2">Uncharacterized protein</fullName>
    </submittedName>
</protein>
<feature type="region of interest" description="Disordered" evidence="1">
    <location>
        <begin position="514"/>
        <end position="534"/>
    </location>
</feature>
<feature type="compositionally biased region" description="Basic and acidic residues" evidence="1">
    <location>
        <begin position="843"/>
        <end position="881"/>
    </location>
</feature>
<proteinExistence type="predicted"/>
<organism evidence="2 3">
    <name type="scientific">Nannochloropsis salina CCMP1776</name>
    <dbReference type="NCBI Taxonomy" id="1027361"/>
    <lineage>
        <taxon>Eukaryota</taxon>
        <taxon>Sar</taxon>
        <taxon>Stramenopiles</taxon>
        <taxon>Ochrophyta</taxon>
        <taxon>Eustigmatophyceae</taxon>
        <taxon>Eustigmatales</taxon>
        <taxon>Monodopsidaceae</taxon>
        <taxon>Microchloropsis</taxon>
        <taxon>Microchloropsis salina</taxon>
    </lineage>
</organism>
<evidence type="ECO:0000313" key="2">
    <source>
        <dbReference type="EMBL" id="TFJ82696.1"/>
    </source>
</evidence>
<accession>A0A4D9CUU6</accession>
<feature type="compositionally biased region" description="Basic and acidic residues" evidence="1">
    <location>
        <begin position="439"/>
        <end position="451"/>
    </location>
</feature>
<feature type="region of interest" description="Disordered" evidence="1">
    <location>
        <begin position="718"/>
        <end position="792"/>
    </location>
</feature>
<keyword evidence="3" id="KW-1185">Reference proteome</keyword>
<comment type="caution">
    <text evidence="2">The sequence shown here is derived from an EMBL/GenBank/DDBJ whole genome shotgun (WGS) entry which is preliminary data.</text>
</comment>
<feature type="compositionally biased region" description="Basic and acidic residues" evidence="1">
    <location>
        <begin position="1388"/>
        <end position="1408"/>
    </location>
</feature>
<feature type="compositionally biased region" description="Basic and acidic residues" evidence="1">
    <location>
        <begin position="1360"/>
        <end position="1370"/>
    </location>
</feature>
<feature type="compositionally biased region" description="Polar residues" evidence="1">
    <location>
        <begin position="142"/>
        <end position="158"/>
    </location>
</feature>
<evidence type="ECO:0000313" key="3">
    <source>
        <dbReference type="Proteomes" id="UP000355283"/>
    </source>
</evidence>